<gene>
    <name evidence="2" type="ORF">GFSPODELE1_LOCUS3084</name>
</gene>
<dbReference type="Gene3D" id="2.160.20.10">
    <property type="entry name" value="Single-stranded right-handed beta-helix, Pectin lyase-like"/>
    <property type="match status" value="1"/>
</dbReference>
<dbReference type="InterPro" id="IPR039448">
    <property type="entry name" value="Beta_helix"/>
</dbReference>
<evidence type="ECO:0000313" key="2">
    <source>
        <dbReference type="EMBL" id="CAL1700287.1"/>
    </source>
</evidence>
<dbReference type="Pfam" id="PF13229">
    <property type="entry name" value="Beta_helix"/>
    <property type="match status" value="1"/>
</dbReference>
<dbReference type="InterPro" id="IPR012334">
    <property type="entry name" value="Pectin_lyas_fold"/>
</dbReference>
<dbReference type="Proteomes" id="UP001497453">
    <property type="component" value="Chromosome 2"/>
</dbReference>
<dbReference type="InterPro" id="IPR006626">
    <property type="entry name" value="PbH1"/>
</dbReference>
<reference evidence="3" key="1">
    <citation type="submission" date="2024-04" db="EMBL/GenBank/DDBJ databases">
        <authorList>
            <person name="Shaw F."/>
            <person name="Minotto A."/>
        </authorList>
    </citation>
    <scope>NUCLEOTIDE SEQUENCE [LARGE SCALE GENOMIC DNA]</scope>
</reference>
<dbReference type="InterPro" id="IPR022441">
    <property type="entry name" value="Para_beta_helix_rpt-2"/>
</dbReference>
<dbReference type="NCBIfam" id="TIGR03804">
    <property type="entry name" value="para_beta_helix"/>
    <property type="match status" value="1"/>
</dbReference>
<feature type="domain" description="Right handed beta helix" evidence="1">
    <location>
        <begin position="196"/>
        <end position="270"/>
    </location>
</feature>
<accession>A0ABP1D1I6</accession>
<keyword evidence="3" id="KW-1185">Reference proteome</keyword>
<sequence length="354" mass="37771">MVFQHRRHARGNSLFSRATSDLHARDDCEPADPLNTLTDRLNTLLNSSGPGYTLPLCPSVQYYIQAPIVFAAPDQEISTAGYPTGDDRATLVVNGPVALGSGHTTAIDGTCQTCSGVKLRNIQINGTRQGASPTNGGANIEMGGGNSDQLIEYVHSFDPRSWSCLHIAEGPLTCNNATVQHNDIGPCGSDTFQEWADGISVSCRNSLVRNNTISNPTDGGIVLFGSPGTLVENNTIFVETNTLLGGINLVDYLPFDGDYTGTIVRDNIIMGGFATDEAEPGDTKGNNNEDVIIKIGIAIGPRTWFGDRYGGNPETSPSRTTLYSVTPLSSGREDQIVRTPISPLHLHPLSSILI</sequence>
<dbReference type="InterPro" id="IPR011050">
    <property type="entry name" value="Pectin_lyase_fold/virulence"/>
</dbReference>
<dbReference type="SMART" id="SM00710">
    <property type="entry name" value="PbH1"/>
    <property type="match status" value="4"/>
</dbReference>
<dbReference type="EMBL" id="OZ037945">
    <property type="protein sequence ID" value="CAL1700287.1"/>
    <property type="molecule type" value="Genomic_DNA"/>
</dbReference>
<name>A0ABP1D1I6_9APHY</name>
<protein>
    <recommendedName>
        <fullName evidence="1">Right handed beta helix domain-containing protein</fullName>
    </recommendedName>
</protein>
<evidence type="ECO:0000259" key="1">
    <source>
        <dbReference type="Pfam" id="PF13229"/>
    </source>
</evidence>
<dbReference type="SUPFAM" id="SSF51126">
    <property type="entry name" value="Pectin lyase-like"/>
    <property type="match status" value="1"/>
</dbReference>
<proteinExistence type="predicted"/>
<organism evidence="2 3">
    <name type="scientific">Somion occarium</name>
    <dbReference type="NCBI Taxonomy" id="3059160"/>
    <lineage>
        <taxon>Eukaryota</taxon>
        <taxon>Fungi</taxon>
        <taxon>Dikarya</taxon>
        <taxon>Basidiomycota</taxon>
        <taxon>Agaricomycotina</taxon>
        <taxon>Agaricomycetes</taxon>
        <taxon>Polyporales</taxon>
        <taxon>Cerrenaceae</taxon>
        <taxon>Somion</taxon>
    </lineage>
</organism>
<evidence type="ECO:0000313" key="3">
    <source>
        <dbReference type="Proteomes" id="UP001497453"/>
    </source>
</evidence>